<gene>
    <name evidence="3" type="ORF">HHI36_022015</name>
</gene>
<dbReference type="InterPro" id="IPR011333">
    <property type="entry name" value="SKP1/BTB/POZ_sf"/>
</dbReference>
<sequence length="759" mass="86831">MEPNLLSENVTSNFKSVANTKSNPPNQIQSCSEITVKEFLEFLKTAYQVQESLEGVLMASGMTDAIDWLKLKESQFIKRNETACQTSESGNPSKESSVTDILSKKNSSISSKCLDSGDFKLSRAISDGFLSKSRDILNAKLNEVLSEGLLDPILPILPIMVASPQIPTRKSSISKASDKVSVSVANSSTSLTDKNFKRKASDEVAKSTIEKTPSQVEIHVCDEVKNMKKDFYCNQKLLIEKMGYFAEVTSGQKLEDMDISVHCDVGIFEWLMKWVQKEILLEEDWPQLDSQNVIPVVVSAAFLQMEPLLEECLRYCHENMNEILRTSTNLSCLNDQILNRLAAMYTNTELDSIRDKKDKLQSKLFTKLIQSLVEPEPECVRGHWSSLARVYRCEKCQQLIAPSVSFKIPCTPTCMRLQYDGTIISNHIRDATWNINEYIEKLYKQLKSWRKVYWRLWGNAHFLYCVTCKRFFPSNQLGWCLFHPDAPQFFTVDAQKAPLPVGRYPCCGDRAYRFQLLSNFRGCKFKDHSVCTKSVRDSAVLNLLLNYRHLIVEEPPELMFPERLTRLVARDTSTSDKLVCKEVFWWDGLQIIPPRPKIGLLNLFSERNKGMDVESRAQSSDDESHEDSSNSNDSSSSGSSEESRPRSPRPIKRKKKKRKPCIQWQVHLSARSNQDTQRAYEEKTLKQMSIILNKRSAATVEPANKHKYGRLIHKNTTPLGGIWVRLESEWKEQNLVNCQQKNRTFFTNRGKVARNGRIF</sequence>
<proteinExistence type="predicted"/>
<evidence type="ECO:0000256" key="1">
    <source>
        <dbReference type="SAM" id="MobiDB-lite"/>
    </source>
</evidence>
<reference evidence="3 4" key="1">
    <citation type="journal article" date="2021" name="BMC Biol.">
        <title>Horizontally acquired antibacterial genes associated with adaptive radiation of ladybird beetles.</title>
        <authorList>
            <person name="Li H.S."/>
            <person name="Tang X.F."/>
            <person name="Huang Y.H."/>
            <person name="Xu Z.Y."/>
            <person name="Chen M.L."/>
            <person name="Du X.Y."/>
            <person name="Qiu B.Y."/>
            <person name="Chen P.T."/>
            <person name="Zhang W."/>
            <person name="Slipinski A."/>
            <person name="Escalona H.E."/>
            <person name="Waterhouse R.M."/>
            <person name="Zwick A."/>
            <person name="Pang H."/>
        </authorList>
    </citation>
    <scope>NUCLEOTIDE SEQUENCE [LARGE SCALE GENOMIC DNA]</scope>
    <source>
        <strain evidence="3">SYSU2018</strain>
    </source>
</reference>
<comment type="caution">
    <text evidence="3">The sequence shown here is derived from an EMBL/GenBank/DDBJ whole genome shotgun (WGS) entry which is preliminary data.</text>
</comment>
<dbReference type="PANTHER" id="PTHR20946:SF0">
    <property type="entry name" value="SANT AND BTB DOMAIN REGULATOR OF CLASS SWITCH RECOMBINATION"/>
    <property type="match status" value="1"/>
</dbReference>
<dbReference type="Proteomes" id="UP001516400">
    <property type="component" value="Unassembled WGS sequence"/>
</dbReference>
<feature type="compositionally biased region" description="Basic residues" evidence="1">
    <location>
        <begin position="646"/>
        <end position="660"/>
    </location>
</feature>
<accession>A0ABD2MYL0</accession>
<organism evidence="3 4">
    <name type="scientific">Cryptolaemus montrouzieri</name>
    <dbReference type="NCBI Taxonomy" id="559131"/>
    <lineage>
        <taxon>Eukaryota</taxon>
        <taxon>Metazoa</taxon>
        <taxon>Ecdysozoa</taxon>
        <taxon>Arthropoda</taxon>
        <taxon>Hexapoda</taxon>
        <taxon>Insecta</taxon>
        <taxon>Pterygota</taxon>
        <taxon>Neoptera</taxon>
        <taxon>Endopterygota</taxon>
        <taxon>Coleoptera</taxon>
        <taxon>Polyphaga</taxon>
        <taxon>Cucujiformia</taxon>
        <taxon>Coccinelloidea</taxon>
        <taxon>Coccinellidae</taxon>
        <taxon>Scymninae</taxon>
        <taxon>Scymnini</taxon>
        <taxon>Cryptolaemus</taxon>
    </lineage>
</organism>
<dbReference type="AlphaFoldDB" id="A0ABD2MYL0"/>
<keyword evidence="4" id="KW-1185">Reference proteome</keyword>
<dbReference type="InterPro" id="IPR021777">
    <property type="entry name" value="SANBR_BTB"/>
</dbReference>
<dbReference type="Gene3D" id="3.30.710.10">
    <property type="entry name" value="Potassium Channel Kv1.1, Chain A"/>
    <property type="match status" value="1"/>
</dbReference>
<feature type="region of interest" description="Disordered" evidence="1">
    <location>
        <begin position="612"/>
        <end position="661"/>
    </location>
</feature>
<evidence type="ECO:0000313" key="4">
    <source>
        <dbReference type="Proteomes" id="UP001516400"/>
    </source>
</evidence>
<feature type="compositionally biased region" description="Low complexity" evidence="1">
    <location>
        <begin position="629"/>
        <end position="640"/>
    </location>
</feature>
<feature type="domain" description="SANT and BTB" evidence="2">
    <location>
        <begin position="216"/>
        <end position="313"/>
    </location>
</feature>
<dbReference type="PANTHER" id="PTHR20946">
    <property type="entry name" value="SANT AND BTB DOMAIN REGULATOR OF CLASS SWITCH RECOMBINATION"/>
    <property type="match status" value="1"/>
</dbReference>
<name>A0ABD2MYL0_9CUCU</name>
<evidence type="ECO:0000259" key="2">
    <source>
        <dbReference type="Pfam" id="PF11822"/>
    </source>
</evidence>
<dbReference type="Pfam" id="PF11822">
    <property type="entry name" value="BTB_SANBR"/>
    <property type="match status" value="1"/>
</dbReference>
<dbReference type="EMBL" id="JABFTP020000042">
    <property type="protein sequence ID" value="KAL3271538.1"/>
    <property type="molecule type" value="Genomic_DNA"/>
</dbReference>
<dbReference type="InterPro" id="IPR045902">
    <property type="entry name" value="SANBR-like"/>
</dbReference>
<evidence type="ECO:0000313" key="3">
    <source>
        <dbReference type="EMBL" id="KAL3271538.1"/>
    </source>
</evidence>
<protein>
    <recommendedName>
        <fullName evidence="2">SANT and BTB domain-containing protein</fullName>
    </recommendedName>
</protein>